<dbReference type="FunFam" id="3.20.20.80:FF:000081">
    <property type="entry name" value="Chitinase 1"/>
    <property type="match status" value="1"/>
</dbReference>
<dbReference type="PROSITE" id="PS01095">
    <property type="entry name" value="GH18_1"/>
    <property type="match status" value="1"/>
</dbReference>
<dbReference type="InterPro" id="IPR001579">
    <property type="entry name" value="Glyco_hydro_18_chit_AS"/>
</dbReference>
<dbReference type="InterPro" id="IPR002557">
    <property type="entry name" value="Chitin-bd_dom"/>
</dbReference>
<keyword evidence="20" id="KW-0812">Transmembrane</keyword>
<dbReference type="InterPro" id="IPR017853">
    <property type="entry name" value="GH"/>
</dbReference>
<evidence type="ECO:0000256" key="12">
    <source>
        <dbReference type="ARBA" id="ARBA00023157"/>
    </source>
</evidence>
<dbReference type="Pfam" id="PF00704">
    <property type="entry name" value="Glyco_hydro_18"/>
    <property type="match status" value="2"/>
</dbReference>
<dbReference type="InterPro" id="IPR011583">
    <property type="entry name" value="Chitinase_II/V-like_cat"/>
</dbReference>
<feature type="region of interest" description="Disordered" evidence="19">
    <location>
        <begin position="430"/>
        <end position="466"/>
    </location>
</feature>
<keyword evidence="20" id="KW-1133">Transmembrane helix</keyword>
<dbReference type="PANTHER" id="PTHR11177">
    <property type="entry name" value="CHITINASE"/>
    <property type="match status" value="1"/>
</dbReference>
<dbReference type="Gene3D" id="3.20.20.80">
    <property type="entry name" value="Glycosidases"/>
    <property type="match status" value="2"/>
</dbReference>
<feature type="compositionally biased region" description="Pro residues" evidence="19">
    <location>
        <begin position="435"/>
        <end position="457"/>
    </location>
</feature>
<evidence type="ECO:0000256" key="17">
    <source>
        <dbReference type="ARBA" id="ARBA00069826"/>
    </source>
</evidence>
<dbReference type="InterPro" id="IPR029070">
    <property type="entry name" value="Chitinase_insertion_sf"/>
</dbReference>
<dbReference type="InterPro" id="IPR001223">
    <property type="entry name" value="Glyco_hydro18_cat"/>
</dbReference>
<evidence type="ECO:0000313" key="23">
    <source>
        <dbReference type="EMBL" id="EHB03727.1"/>
    </source>
</evidence>
<comment type="catalytic activity">
    <reaction evidence="1">
        <text>Random endo-hydrolysis of N-acetyl-beta-D-glucosaminide (1-&gt;4)-beta-linkages in chitin and chitodextrins.</text>
        <dbReference type="EC" id="3.2.1.14"/>
    </reaction>
</comment>
<evidence type="ECO:0000256" key="10">
    <source>
        <dbReference type="ARBA" id="ARBA00022801"/>
    </source>
</evidence>
<evidence type="ECO:0000256" key="19">
    <source>
        <dbReference type="SAM" id="MobiDB-lite"/>
    </source>
</evidence>
<evidence type="ECO:0000256" key="8">
    <source>
        <dbReference type="ARBA" id="ARBA00022669"/>
    </source>
</evidence>
<dbReference type="SMART" id="SM00636">
    <property type="entry name" value="Glyco_18"/>
    <property type="match status" value="1"/>
</dbReference>
<dbReference type="PANTHER" id="PTHR11177:SF248">
    <property type="entry name" value="CHITOTRIOSIDASE-1"/>
    <property type="match status" value="1"/>
</dbReference>
<evidence type="ECO:0000256" key="11">
    <source>
        <dbReference type="ARBA" id="ARBA00023024"/>
    </source>
</evidence>
<dbReference type="FunFam" id="3.10.50.10:FF:000001">
    <property type="entry name" value="Chitinase 3-like 1"/>
    <property type="match status" value="1"/>
</dbReference>
<reference evidence="23 24" key="1">
    <citation type="journal article" date="2011" name="Nature">
        <title>Genome sequencing reveals insights into physiology and longevity of the naked mole rat.</title>
        <authorList>
            <person name="Kim E.B."/>
            <person name="Fang X."/>
            <person name="Fushan A.A."/>
            <person name="Huang Z."/>
            <person name="Lobanov A.V."/>
            <person name="Han L."/>
            <person name="Marino S.M."/>
            <person name="Sun X."/>
            <person name="Turanov A.A."/>
            <person name="Yang P."/>
            <person name="Yim S.H."/>
            <person name="Zhao X."/>
            <person name="Kasaikina M.V."/>
            <person name="Stoletzki N."/>
            <person name="Peng C."/>
            <person name="Polak P."/>
            <person name="Xiong Z."/>
            <person name="Kiezun A."/>
            <person name="Zhu Y."/>
            <person name="Chen Y."/>
            <person name="Kryukov G.V."/>
            <person name="Zhang Q."/>
            <person name="Peshkin L."/>
            <person name="Yang L."/>
            <person name="Bronson R.T."/>
            <person name="Buffenstein R."/>
            <person name="Wang B."/>
            <person name="Han C."/>
            <person name="Li Q."/>
            <person name="Chen L."/>
            <person name="Zhao W."/>
            <person name="Sunyaev S.R."/>
            <person name="Park T.J."/>
            <person name="Zhang G."/>
            <person name="Wang J."/>
            <person name="Gladyshev V.N."/>
        </authorList>
    </citation>
    <scope>NUCLEOTIDE SEQUENCE [LARGE SCALE GENOMIC DNA]</scope>
</reference>
<evidence type="ECO:0000256" key="4">
    <source>
        <dbReference type="ARBA" id="ARBA00009121"/>
    </source>
</evidence>
<dbReference type="SMART" id="SM00494">
    <property type="entry name" value="ChtBD2"/>
    <property type="match status" value="1"/>
</dbReference>
<dbReference type="FunFam" id="3.20.20.80:FF:000220">
    <property type="entry name" value="Chitotriosidase-1"/>
    <property type="match status" value="1"/>
</dbReference>
<dbReference type="EC" id="3.2.1.14" evidence="6"/>
<evidence type="ECO:0000256" key="9">
    <source>
        <dbReference type="ARBA" id="ARBA00022729"/>
    </source>
</evidence>
<evidence type="ECO:0000256" key="3">
    <source>
        <dbReference type="ARBA" id="ARBA00004613"/>
    </source>
</evidence>
<evidence type="ECO:0000259" key="21">
    <source>
        <dbReference type="PROSITE" id="PS50940"/>
    </source>
</evidence>
<dbReference type="GO" id="GO:0000272">
    <property type="term" value="P:polysaccharide catabolic process"/>
    <property type="evidence" value="ECO:0007669"/>
    <property type="project" value="UniProtKB-KW"/>
</dbReference>
<keyword evidence="7" id="KW-0964">Secreted</keyword>
<accession>G5B366</accession>
<evidence type="ECO:0000256" key="2">
    <source>
        <dbReference type="ARBA" id="ARBA00004371"/>
    </source>
</evidence>
<evidence type="ECO:0000256" key="1">
    <source>
        <dbReference type="ARBA" id="ARBA00000822"/>
    </source>
</evidence>
<evidence type="ECO:0000256" key="7">
    <source>
        <dbReference type="ARBA" id="ARBA00022525"/>
    </source>
</evidence>
<dbReference type="eggNOG" id="KOG2806">
    <property type="taxonomic scope" value="Eukaryota"/>
</dbReference>
<dbReference type="GO" id="GO:0008061">
    <property type="term" value="F:chitin binding"/>
    <property type="evidence" value="ECO:0007669"/>
    <property type="project" value="UniProtKB-KW"/>
</dbReference>
<keyword evidence="10" id="KW-0378">Hydrolase</keyword>
<evidence type="ECO:0000256" key="20">
    <source>
        <dbReference type="SAM" id="Phobius"/>
    </source>
</evidence>
<evidence type="ECO:0000256" key="15">
    <source>
        <dbReference type="ARBA" id="ARBA00023295"/>
    </source>
</evidence>
<dbReference type="GO" id="GO:0005576">
    <property type="term" value="C:extracellular region"/>
    <property type="evidence" value="ECO:0007669"/>
    <property type="project" value="UniProtKB-SubCell"/>
</dbReference>
<keyword evidence="11" id="KW-0146">Chitin degradation</keyword>
<dbReference type="SUPFAM" id="SSF51445">
    <property type="entry name" value="(Trans)glycosidases"/>
    <property type="match status" value="1"/>
</dbReference>
<evidence type="ECO:0000259" key="22">
    <source>
        <dbReference type="PROSITE" id="PS51910"/>
    </source>
</evidence>
<keyword evidence="13" id="KW-0458">Lysosome</keyword>
<dbReference type="EMBL" id="JH168168">
    <property type="protein sequence ID" value="EHB03727.1"/>
    <property type="molecule type" value="Genomic_DNA"/>
</dbReference>
<dbReference type="PROSITE" id="PS50940">
    <property type="entry name" value="CHIT_BIND_II"/>
    <property type="match status" value="1"/>
</dbReference>
<dbReference type="InParanoid" id="G5B366"/>
<keyword evidence="9" id="KW-0732">Signal</keyword>
<keyword evidence="12" id="KW-1015">Disulfide bond</keyword>
<dbReference type="Pfam" id="PF01607">
    <property type="entry name" value="CBM_14"/>
    <property type="match status" value="1"/>
</dbReference>
<dbReference type="STRING" id="10181.G5B366"/>
<dbReference type="SUPFAM" id="SSF54556">
    <property type="entry name" value="Chitinase insertion domain"/>
    <property type="match status" value="1"/>
</dbReference>
<dbReference type="PROSITE" id="PS51910">
    <property type="entry name" value="GH18_2"/>
    <property type="match status" value="1"/>
</dbReference>
<dbReference type="Proteomes" id="UP000006813">
    <property type="component" value="Unassembled WGS sequence"/>
</dbReference>
<feature type="domain" description="GH18" evidence="22">
    <location>
        <begin position="32"/>
        <end position="432"/>
    </location>
</feature>
<feature type="transmembrane region" description="Helical" evidence="20">
    <location>
        <begin position="6"/>
        <end position="26"/>
    </location>
</feature>
<proteinExistence type="inferred from homology"/>
<dbReference type="GO" id="GO:0008843">
    <property type="term" value="F:endochitinase activity"/>
    <property type="evidence" value="ECO:0007669"/>
    <property type="project" value="UniProtKB-EC"/>
</dbReference>
<dbReference type="CDD" id="cd02872">
    <property type="entry name" value="GH18_chitolectin_chitotriosidase"/>
    <property type="match status" value="1"/>
</dbReference>
<evidence type="ECO:0000256" key="5">
    <source>
        <dbReference type="ARBA" id="ARBA00011245"/>
    </source>
</evidence>
<feature type="domain" description="Chitin-binding type-2" evidence="21">
    <location>
        <begin position="461"/>
        <end position="510"/>
    </location>
</feature>
<dbReference type="InterPro" id="IPR050314">
    <property type="entry name" value="Glycosyl_Hydrlase_18"/>
</dbReference>
<evidence type="ECO:0000256" key="18">
    <source>
        <dbReference type="ARBA" id="ARBA00076480"/>
    </source>
</evidence>
<dbReference type="Gene3D" id="3.10.50.10">
    <property type="match status" value="1"/>
</dbReference>
<protein>
    <recommendedName>
        <fullName evidence="17">Chitotriosidase-1</fullName>
        <ecNumber evidence="6">3.2.1.14</ecNumber>
    </recommendedName>
    <alternativeName>
        <fullName evidence="18">Chitinase-1</fullName>
    </alternativeName>
</protein>
<gene>
    <name evidence="23" type="ORF">GW7_12845</name>
</gene>
<evidence type="ECO:0000256" key="16">
    <source>
        <dbReference type="ARBA" id="ARBA00023326"/>
    </source>
</evidence>
<comment type="subunit">
    <text evidence="5">Monomer.</text>
</comment>
<dbReference type="SUPFAM" id="SSF57625">
    <property type="entry name" value="Invertebrate chitin-binding proteins"/>
    <property type="match status" value="1"/>
</dbReference>
<keyword evidence="16" id="KW-0624">Polysaccharide degradation</keyword>
<evidence type="ECO:0000256" key="13">
    <source>
        <dbReference type="ARBA" id="ARBA00023228"/>
    </source>
</evidence>
<dbReference type="InterPro" id="IPR036508">
    <property type="entry name" value="Chitin-bd_dom_sf"/>
</dbReference>
<organism evidence="23 24">
    <name type="scientific">Heterocephalus glaber</name>
    <name type="common">Naked mole rat</name>
    <dbReference type="NCBI Taxonomy" id="10181"/>
    <lineage>
        <taxon>Eukaryota</taxon>
        <taxon>Metazoa</taxon>
        <taxon>Chordata</taxon>
        <taxon>Craniata</taxon>
        <taxon>Vertebrata</taxon>
        <taxon>Euteleostomi</taxon>
        <taxon>Mammalia</taxon>
        <taxon>Eutheria</taxon>
        <taxon>Euarchontoglires</taxon>
        <taxon>Glires</taxon>
        <taxon>Rodentia</taxon>
        <taxon>Hystricomorpha</taxon>
        <taxon>Bathyergidae</taxon>
        <taxon>Heterocephalus</taxon>
    </lineage>
</organism>
<evidence type="ECO:0000256" key="6">
    <source>
        <dbReference type="ARBA" id="ARBA00012729"/>
    </source>
</evidence>
<keyword evidence="14" id="KW-0119">Carbohydrate metabolism</keyword>
<evidence type="ECO:0000256" key="14">
    <source>
        <dbReference type="ARBA" id="ARBA00023277"/>
    </source>
</evidence>
<comment type="subcellular location">
    <subcellularLocation>
        <location evidence="2">Lysosome</location>
    </subcellularLocation>
    <subcellularLocation>
        <location evidence="3">Secreted</location>
    </subcellularLocation>
</comment>
<evidence type="ECO:0000313" key="24">
    <source>
        <dbReference type="Proteomes" id="UP000006813"/>
    </source>
</evidence>
<keyword evidence="20" id="KW-0472">Membrane</keyword>
<name>G5B366_HETGA</name>
<comment type="similarity">
    <text evidence="4">Belongs to the glycosyl hydrolase 18 family. Chitinase class II subfamily.</text>
</comment>
<sequence length="510" mass="56498">MAPSVAWAGVMFLLVVQWGVMFLLVVQWGSAAKLVCYFTNWAQYREGAARFLPGTVDPNLCTHLIYAFAGMSGHQLSSLEWNDKQLYQDFNGLKKMNPKLRTLLALGGWSFGTQKFTDMVATANNRQVFVNSAVKFLRTYGFDGLDLDWEYPGSRGSPAGDKQHFTALVQALAEAFWQEARASGRERLLLSAAVPAGRHFVDAGYEVDKLAPDLDFINLMAYDFHGSWDKVTGHHSPLYKRQGESGTVAEYNVDAAVQLWLQKGAPASKLILGMPTYGRSFTLASSLDTRVGDPATGPGAPGPFTKGEGLLAYYEVCSWKGQRRIEDQKVPYAFRDNQWVGFDDVESFKAKVCSWKGQRRIEDQKVPYAFRDNQWVGFDDVESFKAKVGYVKQRGLGGAMVWALDLDDFSGFFCSQGRYPLIRTLQRELSVPSVSPGPPEPEVPAPGQPSDPEPDPSPGQDSFCQGKADGLYPSPQEVSRYYTCAGGRLFQQSCAPGLVFSALCKCCTWR</sequence>
<dbReference type="GO" id="GO:0005764">
    <property type="term" value="C:lysosome"/>
    <property type="evidence" value="ECO:0007669"/>
    <property type="project" value="UniProtKB-SubCell"/>
</dbReference>
<dbReference type="GO" id="GO:0006032">
    <property type="term" value="P:chitin catabolic process"/>
    <property type="evidence" value="ECO:0007669"/>
    <property type="project" value="UniProtKB-KW"/>
</dbReference>
<dbReference type="FunCoup" id="G5B366">
    <property type="interactions" value="73"/>
</dbReference>
<dbReference type="AlphaFoldDB" id="G5B366"/>
<keyword evidence="15" id="KW-0326">Glycosidase</keyword>
<keyword evidence="8" id="KW-0147">Chitin-binding</keyword>